<feature type="coiled-coil region" evidence="4">
    <location>
        <begin position="358"/>
        <end position="437"/>
    </location>
</feature>
<dbReference type="Proteomes" id="UP001295444">
    <property type="component" value="Chromosome 06"/>
</dbReference>
<dbReference type="AlphaFoldDB" id="A0AAD1SJD3"/>
<protein>
    <submittedName>
        <fullName evidence="7">Keratin, type I cytoskeletal 14</fullName>
    </submittedName>
</protein>
<evidence type="ECO:0000256" key="2">
    <source>
        <dbReference type="ARBA" id="ARBA00023054"/>
    </source>
</evidence>
<dbReference type="InterPro" id="IPR018039">
    <property type="entry name" value="IF_conserved"/>
</dbReference>
<dbReference type="PROSITE" id="PS00226">
    <property type="entry name" value="IF_ROD_1"/>
    <property type="match status" value="2"/>
</dbReference>
<keyword evidence="2 4" id="KW-0175">Coiled coil</keyword>
<reference evidence="7" key="1">
    <citation type="submission" date="2022-03" db="EMBL/GenBank/DDBJ databases">
        <authorList>
            <person name="Alioto T."/>
            <person name="Alioto T."/>
            <person name="Gomez Garrido J."/>
        </authorList>
    </citation>
    <scope>NUCLEOTIDE SEQUENCE</scope>
</reference>
<evidence type="ECO:0000256" key="3">
    <source>
        <dbReference type="RuleBase" id="RU000685"/>
    </source>
</evidence>
<feature type="coiled-coil region" evidence="4">
    <location>
        <begin position="568"/>
        <end position="635"/>
    </location>
</feature>
<feature type="coiled-coil region" evidence="4">
    <location>
        <begin position="213"/>
        <end position="240"/>
    </location>
</feature>
<dbReference type="GO" id="GO:0030855">
    <property type="term" value="P:epithelial cell differentiation"/>
    <property type="evidence" value="ECO:0007669"/>
    <property type="project" value="TreeGrafter"/>
</dbReference>
<feature type="domain" description="IF rod" evidence="6">
    <location>
        <begin position="103"/>
        <end position="414"/>
    </location>
</feature>
<dbReference type="Gene3D" id="1.20.5.500">
    <property type="entry name" value="Single helix bin"/>
    <property type="match status" value="2"/>
</dbReference>
<feature type="coiled-coil region" evidence="4">
    <location>
        <begin position="107"/>
        <end position="134"/>
    </location>
</feature>
<accession>A0AAD1SJD3</accession>
<evidence type="ECO:0000313" key="8">
    <source>
        <dbReference type="Proteomes" id="UP001295444"/>
    </source>
</evidence>
<feature type="region of interest" description="Disordered" evidence="5">
    <location>
        <begin position="1"/>
        <end position="34"/>
    </location>
</feature>
<dbReference type="InterPro" id="IPR039008">
    <property type="entry name" value="IF_rod_dom"/>
</dbReference>
<evidence type="ECO:0000256" key="1">
    <source>
        <dbReference type="ARBA" id="ARBA00022754"/>
    </source>
</evidence>
<comment type="similarity">
    <text evidence="3">Belongs to the intermediate filament family.</text>
</comment>
<evidence type="ECO:0000259" key="6">
    <source>
        <dbReference type="PROSITE" id="PS51842"/>
    </source>
</evidence>
<dbReference type="Pfam" id="PF00038">
    <property type="entry name" value="Filament"/>
    <property type="match status" value="2"/>
</dbReference>
<name>A0AAD1SJD3_PELCU</name>
<dbReference type="PANTHER" id="PTHR23239">
    <property type="entry name" value="INTERMEDIATE FILAMENT"/>
    <property type="match status" value="1"/>
</dbReference>
<dbReference type="SUPFAM" id="SSF64593">
    <property type="entry name" value="Intermediate filament protein, coiled coil region"/>
    <property type="match status" value="3"/>
</dbReference>
<gene>
    <name evidence="7" type="ORF">PECUL_23A015548</name>
</gene>
<feature type="coiled-coil region" evidence="4">
    <location>
        <begin position="661"/>
        <end position="702"/>
    </location>
</feature>
<dbReference type="SMART" id="SM01391">
    <property type="entry name" value="Filament"/>
    <property type="match status" value="2"/>
</dbReference>
<feature type="coiled-coil region" evidence="4">
    <location>
        <begin position="265"/>
        <end position="332"/>
    </location>
</feature>
<dbReference type="PROSITE" id="PS51842">
    <property type="entry name" value="IF_ROD_2"/>
    <property type="match status" value="2"/>
</dbReference>
<dbReference type="EMBL" id="OW240917">
    <property type="protein sequence ID" value="CAH2302581.1"/>
    <property type="molecule type" value="Genomic_DNA"/>
</dbReference>
<evidence type="ECO:0000256" key="5">
    <source>
        <dbReference type="SAM" id="MobiDB-lite"/>
    </source>
</evidence>
<feature type="region of interest" description="Disordered" evidence="5">
    <location>
        <begin position="72"/>
        <end position="91"/>
    </location>
</feature>
<dbReference type="FunFam" id="1.20.5.170:FF:000002">
    <property type="entry name" value="Type I keratin KA11"/>
    <property type="match status" value="2"/>
</dbReference>
<dbReference type="PRINTS" id="PR01248">
    <property type="entry name" value="TYPE1KERATIN"/>
</dbReference>
<organism evidence="7 8">
    <name type="scientific">Pelobates cultripes</name>
    <name type="common">Western spadefoot toad</name>
    <dbReference type="NCBI Taxonomy" id="61616"/>
    <lineage>
        <taxon>Eukaryota</taxon>
        <taxon>Metazoa</taxon>
        <taxon>Chordata</taxon>
        <taxon>Craniata</taxon>
        <taxon>Vertebrata</taxon>
        <taxon>Euteleostomi</taxon>
        <taxon>Amphibia</taxon>
        <taxon>Batrachia</taxon>
        <taxon>Anura</taxon>
        <taxon>Pelobatoidea</taxon>
        <taxon>Pelobatidae</taxon>
        <taxon>Pelobates</taxon>
    </lineage>
</organism>
<evidence type="ECO:0000256" key="4">
    <source>
        <dbReference type="SAM" id="Coils"/>
    </source>
</evidence>
<dbReference type="PANTHER" id="PTHR23239:SF155">
    <property type="entry name" value="KERATIN, TYPE I CUTICULAR HA2"/>
    <property type="match status" value="1"/>
</dbReference>
<dbReference type="GO" id="GO:0005198">
    <property type="term" value="F:structural molecule activity"/>
    <property type="evidence" value="ECO:0007669"/>
    <property type="project" value="InterPro"/>
</dbReference>
<keyword evidence="8" id="KW-1185">Reference proteome</keyword>
<dbReference type="InterPro" id="IPR002957">
    <property type="entry name" value="Keratin_I"/>
</dbReference>
<dbReference type="Gene3D" id="1.20.5.170">
    <property type="match status" value="2"/>
</dbReference>
<dbReference type="GO" id="GO:0005882">
    <property type="term" value="C:intermediate filament"/>
    <property type="evidence" value="ECO:0007669"/>
    <property type="project" value="UniProtKB-KW"/>
</dbReference>
<dbReference type="GO" id="GO:0045109">
    <property type="term" value="P:intermediate filament organization"/>
    <property type="evidence" value="ECO:0007669"/>
    <property type="project" value="TreeGrafter"/>
</dbReference>
<feature type="compositionally biased region" description="Gly residues" evidence="5">
    <location>
        <begin position="74"/>
        <end position="83"/>
    </location>
</feature>
<keyword evidence="1 3" id="KW-0403">Intermediate filament</keyword>
<dbReference type="Gene3D" id="1.20.5.1160">
    <property type="entry name" value="Vasodilator-stimulated phosphoprotein"/>
    <property type="match status" value="2"/>
</dbReference>
<feature type="coiled-coil region" evidence="4">
    <location>
        <begin position="516"/>
        <end position="543"/>
    </location>
</feature>
<proteinExistence type="inferred from homology"/>
<sequence length="732" mass="81936">MKHQGSYSSSGSLRVGHSSRGHCSSGSISSLHHGSSNTLHHKSFSCSNTGGSYKSSSHLGGNSKLSISSSAGLAHGGGSGHGGLTSNLKSSNNHAHNLLRINEKDTMRALNERLASYLDKVHSLEQENAELERKICEWYANNAPSSLPDSSEYYRTIQELQNQISSATINSGRIVLQIDSAQQASDDFRSRCEMEINTRNNVDGDTGSSRRVLQQINNEVQTLSGEVQGLQQELFQMRNNHSGEVDGLRAQLGTRVNVEMNAAPSIDLNRALSELREEYENMMERNLREVEGMFLARSAELDREMSLGAVQLQSVNNDIIDSKRSLQTLEIELQSHLSMKSALEGTLSETEATFGSQISQLQCMIDNIEGQLTQIRSDLEQQNHEYQVLMDQKTHLEMEINTYRHLLDGHDIHIADHTSSGDKVHSLEQENAELERKICEWYANNAPSSLPDSSEYYRTIQELQNQISLATIKSGRIVLQIDSAQQASDDFRSRCEMEINTRNNVDGDTGSSRRVLQQINNEVQTLSAEVQGLQQELFQMRNNHSGEVDGLRAQLGTRVNVEMNAAPSIDLNRALSELREEYENMMERNLREVEGMFLARSAELDREMSLGAVQLQSVNNDIIDSKRSLQTLEIELQSHLSMKSALEGTLSETEATFGSQLSQLQCMIDNIEGQLTQIRSDLEQQNHEYQVLMDQKTHLEMEINTYRHLLDGHDIHIADHTSSGASHHNKCK</sequence>
<evidence type="ECO:0000313" key="7">
    <source>
        <dbReference type="EMBL" id="CAH2302581.1"/>
    </source>
</evidence>
<feature type="domain" description="IF rod" evidence="6">
    <location>
        <begin position="422"/>
        <end position="717"/>
    </location>
</feature>